<dbReference type="AlphaFoldDB" id="R4UD79"/>
<dbReference type="HOGENOM" id="CLU_2221574_0_0_14"/>
<dbReference type="KEGG" id="ssyr:SSYRP_v1c02730"/>
<evidence type="ECO:0008006" key="3">
    <source>
        <dbReference type="Google" id="ProtNLM"/>
    </source>
</evidence>
<evidence type="ECO:0000313" key="2">
    <source>
        <dbReference type="Proteomes" id="UP000013963"/>
    </source>
</evidence>
<reference evidence="1 2" key="1">
    <citation type="journal article" date="2013" name="Genome Biol. Evol.">
        <title>Complete genomes of two dipteran-associated spiroplasmas provided insights into the origin, dynamics, and impacts of viral invasion in spiroplasma.</title>
        <authorList>
            <person name="Ku C."/>
            <person name="Lo W.S."/>
            <person name="Chen L.L."/>
            <person name="Kuo C.H."/>
        </authorList>
    </citation>
    <scope>NUCLEOTIDE SEQUENCE [LARGE SCALE GENOMIC DNA]</scope>
    <source>
        <strain evidence="1">EA-1</strain>
    </source>
</reference>
<evidence type="ECO:0000313" key="1">
    <source>
        <dbReference type="EMBL" id="AGM25869.1"/>
    </source>
</evidence>
<proteinExistence type="predicted"/>
<accession>R4UD79</accession>
<name>R4UD79_9MOLU</name>
<dbReference type="EMBL" id="CP005078">
    <property type="protein sequence ID" value="AGM25869.1"/>
    <property type="molecule type" value="Genomic_DNA"/>
</dbReference>
<gene>
    <name evidence="1" type="ORF">SSYRP_v1c02730</name>
</gene>
<sequence>MSSKSKNRRENEWQSAWLNTDNCNCPDKESHSKDLHKICSICKGIMHKDVRINLNSNLLHHFAWNKDNSKPKANGGTNRKDNLVAMHPWCNQEKIQFSFWKINIIL</sequence>
<protein>
    <recommendedName>
        <fullName evidence="3">HNH domain-containing protein</fullName>
    </recommendedName>
</protein>
<dbReference type="STRING" id="1276229.SSYRP_v1c02730"/>
<dbReference type="Gene3D" id="1.10.30.50">
    <property type="match status" value="1"/>
</dbReference>
<keyword evidence="2" id="KW-1185">Reference proteome</keyword>
<dbReference type="Proteomes" id="UP000013963">
    <property type="component" value="Chromosome"/>
</dbReference>
<dbReference type="RefSeq" id="WP_016340518.1">
    <property type="nucleotide sequence ID" value="NC_021284.1"/>
</dbReference>
<organism evidence="1 2">
    <name type="scientific">Spiroplasma syrphidicola EA-1</name>
    <dbReference type="NCBI Taxonomy" id="1276229"/>
    <lineage>
        <taxon>Bacteria</taxon>
        <taxon>Bacillati</taxon>
        <taxon>Mycoplasmatota</taxon>
        <taxon>Mollicutes</taxon>
        <taxon>Entomoplasmatales</taxon>
        <taxon>Spiroplasmataceae</taxon>
        <taxon>Spiroplasma</taxon>
    </lineage>
</organism>